<dbReference type="InterPro" id="IPR055370">
    <property type="entry name" value="Lsr2_DNA-bd"/>
</dbReference>
<organism evidence="5 6">
    <name type="scientific">Amnibacterium endophyticum</name>
    <dbReference type="NCBI Taxonomy" id="2109337"/>
    <lineage>
        <taxon>Bacteria</taxon>
        <taxon>Bacillati</taxon>
        <taxon>Actinomycetota</taxon>
        <taxon>Actinomycetes</taxon>
        <taxon>Micrococcales</taxon>
        <taxon>Microbacteriaceae</taxon>
        <taxon>Amnibacterium</taxon>
    </lineage>
</organism>
<dbReference type="EMBL" id="JBHUEA010000009">
    <property type="protein sequence ID" value="MFD1721429.1"/>
    <property type="molecule type" value="Genomic_DNA"/>
</dbReference>
<evidence type="ECO:0000256" key="1">
    <source>
        <dbReference type="ARBA" id="ARBA00023125"/>
    </source>
</evidence>
<dbReference type="Proteomes" id="UP001597347">
    <property type="component" value="Unassembled WGS sequence"/>
</dbReference>
<feature type="region of interest" description="Disordered" evidence="2">
    <location>
        <begin position="62"/>
        <end position="86"/>
    </location>
</feature>
<dbReference type="Gene3D" id="3.30.60.230">
    <property type="entry name" value="Lsr2, dimerization domain"/>
    <property type="match status" value="1"/>
</dbReference>
<dbReference type="InterPro" id="IPR042261">
    <property type="entry name" value="Lsr2-like_dimerization"/>
</dbReference>
<dbReference type="Pfam" id="PF23359">
    <property type="entry name" value="Lsr2_DNA-bd"/>
    <property type="match status" value="1"/>
</dbReference>
<gene>
    <name evidence="5" type="ORF">ACFSBI_07700</name>
</gene>
<evidence type="ECO:0000256" key="2">
    <source>
        <dbReference type="SAM" id="MobiDB-lite"/>
    </source>
</evidence>
<dbReference type="Pfam" id="PF11774">
    <property type="entry name" value="Lsr2"/>
    <property type="match status" value="1"/>
</dbReference>
<dbReference type="InterPro" id="IPR024412">
    <property type="entry name" value="Lsr2_dim_dom"/>
</dbReference>
<evidence type="ECO:0000313" key="6">
    <source>
        <dbReference type="Proteomes" id="UP001597347"/>
    </source>
</evidence>
<name>A0ABW4LE39_9MICO</name>
<proteinExistence type="predicted"/>
<dbReference type="Gene3D" id="4.10.320.10">
    <property type="entry name" value="E3-binding domain"/>
    <property type="match status" value="1"/>
</dbReference>
<keyword evidence="6" id="KW-1185">Reference proteome</keyword>
<feature type="domain" description="Lsr2 dimerization" evidence="3">
    <location>
        <begin position="1"/>
        <end position="61"/>
    </location>
</feature>
<evidence type="ECO:0000259" key="3">
    <source>
        <dbReference type="Pfam" id="PF11774"/>
    </source>
</evidence>
<reference evidence="6" key="1">
    <citation type="journal article" date="2019" name="Int. J. Syst. Evol. Microbiol.">
        <title>The Global Catalogue of Microorganisms (GCM) 10K type strain sequencing project: providing services to taxonomists for standard genome sequencing and annotation.</title>
        <authorList>
            <consortium name="The Broad Institute Genomics Platform"/>
            <consortium name="The Broad Institute Genome Sequencing Center for Infectious Disease"/>
            <person name="Wu L."/>
            <person name="Ma J."/>
        </authorList>
    </citation>
    <scope>NUCLEOTIDE SEQUENCE [LARGE SCALE GENOMIC DNA]</scope>
    <source>
        <strain evidence="6">CGMCC 1.12471</strain>
    </source>
</reference>
<evidence type="ECO:0000259" key="4">
    <source>
        <dbReference type="Pfam" id="PF23359"/>
    </source>
</evidence>
<accession>A0ABW4LE39</accession>
<comment type="caution">
    <text evidence="5">The sequence shown here is derived from an EMBL/GenBank/DDBJ whole genome shotgun (WGS) entry which is preliminary data.</text>
</comment>
<evidence type="ECO:0000313" key="5">
    <source>
        <dbReference type="EMBL" id="MFD1721429.1"/>
    </source>
</evidence>
<dbReference type="InterPro" id="IPR036625">
    <property type="entry name" value="E3-bd_dom_sf"/>
</dbReference>
<dbReference type="RefSeq" id="WP_377933650.1">
    <property type="nucleotide sequence ID" value="NZ_JBHUEA010000009.1"/>
</dbReference>
<protein>
    <submittedName>
        <fullName evidence="5">Lsr2 family protein</fullName>
    </submittedName>
</protein>
<feature type="domain" description="Lsr2 DNA-binding" evidence="4">
    <location>
        <begin position="79"/>
        <end position="113"/>
    </location>
</feature>
<keyword evidence="1" id="KW-0238">DNA-binding</keyword>
<sequence length="114" mass="12347">MAQKYIVQLVDDLTQQPIEDGSGESVRFALDGVSYTIDLTSAHADEFRSVLEPYVNAARKADVATRAKSSSSSSPRAPKGDLKAMRDWANENGYTVSSRGRIPAEVQNAYAAAH</sequence>